<gene>
    <name evidence="1" type="ORF">AVDCRST_MAG01-01-3304</name>
</gene>
<name>A0A6J4QCM8_9ACTN</name>
<dbReference type="EMBL" id="CADCUW010000431">
    <property type="protein sequence ID" value="CAA9436523.1"/>
    <property type="molecule type" value="Genomic_DNA"/>
</dbReference>
<proteinExistence type="predicted"/>
<reference evidence="1" key="1">
    <citation type="submission" date="2020-02" db="EMBL/GenBank/DDBJ databases">
        <authorList>
            <person name="Meier V. D."/>
        </authorList>
    </citation>
    <scope>NUCLEOTIDE SEQUENCE</scope>
    <source>
        <strain evidence="1">AVDCRST_MAG01</strain>
    </source>
</reference>
<sequence>MQPTPARTNGRPRSTRLGTFLGVAPDGREFWLLGGHVYSQPPSEQGTSHVCRLAAFNRMRRARRPRDAAAGRRDAF</sequence>
<protein>
    <submittedName>
        <fullName evidence="1">Uncharacterized protein</fullName>
    </submittedName>
</protein>
<dbReference type="AlphaFoldDB" id="A0A6J4QCM8"/>
<evidence type="ECO:0000313" key="1">
    <source>
        <dbReference type="EMBL" id="CAA9436523.1"/>
    </source>
</evidence>
<organism evidence="1">
    <name type="scientific">uncultured Rubrobacteraceae bacterium</name>
    <dbReference type="NCBI Taxonomy" id="349277"/>
    <lineage>
        <taxon>Bacteria</taxon>
        <taxon>Bacillati</taxon>
        <taxon>Actinomycetota</taxon>
        <taxon>Rubrobacteria</taxon>
        <taxon>Rubrobacterales</taxon>
        <taxon>Rubrobacteraceae</taxon>
        <taxon>environmental samples</taxon>
    </lineage>
</organism>
<accession>A0A6J4QCM8</accession>